<evidence type="ECO:0000256" key="13">
    <source>
        <dbReference type="ARBA" id="ARBA00023136"/>
    </source>
</evidence>
<keyword evidence="15" id="KW-1015">Disulfide bond</keyword>
<keyword evidence="10 25" id="KW-1133">Transmembrane helix</keyword>
<feature type="transmembrane region" description="Helical" evidence="25">
    <location>
        <begin position="444"/>
        <end position="464"/>
    </location>
</feature>
<comment type="caution">
    <text evidence="27">The sequence shown here is derived from an EMBL/GenBank/DDBJ whole genome shotgun (WGS) entry which is preliminary data.</text>
</comment>
<evidence type="ECO:0000256" key="16">
    <source>
        <dbReference type="ARBA" id="ARBA00023170"/>
    </source>
</evidence>
<keyword evidence="13 25" id="KW-0472">Membrane</keyword>
<feature type="domain" description="G-protein coupled receptors family 1 profile" evidence="26">
    <location>
        <begin position="221"/>
        <end position="495"/>
    </location>
</feature>
<dbReference type="PANTHER" id="PTHR24248:SF21">
    <property type="entry name" value="BETA-2 ADRENERGIC RECEPTOR"/>
    <property type="match status" value="1"/>
</dbReference>
<keyword evidence="19" id="KW-0379">Hydroxylation</keyword>
<feature type="transmembrane region" description="Helical" evidence="25">
    <location>
        <begin position="321"/>
        <end position="340"/>
    </location>
</feature>
<evidence type="ECO:0000256" key="9">
    <source>
        <dbReference type="ARBA" id="ARBA00022843"/>
    </source>
</evidence>
<evidence type="ECO:0000256" key="14">
    <source>
        <dbReference type="ARBA" id="ARBA00023139"/>
    </source>
</evidence>
<dbReference type="GO" id="GO:0051380">
    <property type="term" value="F:norepinephrine binding"/>
    <property type="evidence" value="ECO:0007669"/>
    <property type="project" value="TreeGrafter"/>
</dbReference>
<accession>A0AAW1BXE4</accession>
<evidence type="ECO:0000256" key="24">
    <source>
        <dbReference type="SAM" id="MobiDB-lite"/>
    </source>
</evidence>
<evidence type="ECO:0000256" key="21">
    <source>
        <dbReference type="ARBA" id="ARBA00030379"/>
    </source>
</evidence>
<comment type="similarity">
    <text evidence="23">Belongs to the G-protein coupled receptor 1 family.</text>
</comment>
<feature type="transmembrane region" description="Helical" evidence="25">
    <location>
        <begin position="370"/>
        <end position="393"/>
    </location>
</feature>
<evidence type="ECO:0000256" key="20">
    <source>
        <dbReference type="ARBA" id="ARBA00023288"/>
    </source>
</evidence>
<evidence type="ECO:0000256" key="23">
    <source>
        <dbReference type="RuleBase" id="RU000688"/>
    </source>
</evidence>
<dbReference type="InterPro" id="IPR000276">
    <property type="entry name" value="GPCR_Rhodpsn"/>
</dbReference>
<dbReference type="PROSITE" id="PS50262">
    <property type="entry name" value="G_PROTEIN_RECEP_F1_2"/>
    <property type="match status" value="1"/>
</dbReference>
<organism evidence="27 28">
    <name type="scientific">Crotalus adamanteus</name>
    <name type="common">Eastern diamondback rattlesnake</name>
    <dbReference type="NCBI Taxonomy" id="8729"/>
    <lineage>
        <taxon>Eukaryota</taxon>
        <taxon>Metazoa</taxon>
        <taxon>Chordata</taxon>
        <taxon>Craniata</taxon>
        <taxon>Vertebrata</taxon>
        <taxon>Euteleostomi</taxon>
        <taxon>Lepidosauria</taxon>
        <taxon>Squamata</taxon>
        <taxon>Bifurcata</taxon>
        <taxon>Unidentata</taxon>
        <taxon>Episquamata</taxon>
        <taxon>Toxicofera</taxon>
        <taxon>Serpentes</taxon>
        <taxon>Colubroidea</taxon>
        <taxon>Viperidae</taxon>
        <taxon>Crotalinae</taxon>
        <taxon>Crotalus</taxon>
    </lineage>
</organism>
<dbReference type="SUPFAM" id="SSF81321">
    <property type="entry name" value="Family A G protein-coupled receptor-like"/>
    <property type="match status" value="1"/>
</dbReference>
<feature type="region of interest" description="Disordered" evidence="24">
    <location>
        <begin position="588"/>
        <end position="616"/>
    </location>
</feature>
<evidence type="ECO:0000256" key="10">
    <source>
        <dbReference type="ARBA" id="ARBA00022989"/>
    </source>
</evidence>
<dbReference type="GO" id="GO:0004941">
    <property type="term" value="F:beta2-adrenergic receptor activity"/>
    <property type="evidence" value="ECO:0007669"/>
    <property type="project" value="InterPro"/>
</dbReference>
<evidence type="ECO:0000256" key="15">
    <source>
        <dbReference type="ARBA" id="ARBA00023157"/>
    </source>
</evidence>
<dbReference type="CDD" id="cd15957">
    <property type="entry name" value="7tmA_Beta2_AR"/>
    <property type="match status" value="1"/>
</dbReference>
<protein>
    <recommendedName>
        <fullName evidence="4">Beta-2 adrenergic receptor</fullName>
    </recommendedName>
    <alternativeName>
        <fullName evidence="21">Beta-2 adrenoreceptor</fullName>
    </alternativeName>
</protein>
<dbReference type="Gene3D" id="1.20.1070.10">
    <property type="entry name" value="Rhodopsin 7-helix transmembrane proteins"/>
    <property type="match status" value="1"/>
</dbReference>
<keyword evidence="8" id="KW-0967">Endosome</keyword>
<feature type="transmembrane region" description="Helical" evidence="25">
    <location>
        <begin position="203"/>
        <end position="229"/>
    </location>
</feature>
<name>A0AAW1BXE4_CROAD</name>
<evidence type="ECO:0000313" key="27">
    <source>
        <dbReference type="EMBL" id="KAK9406642.1"/>
    </source>
</evidence>
<keyword evidence="17" id="KW-0325">Glycoprotein</keyword>
<dbReference type="GO" id="GO:0005769">
    <property type="term" value="C:early endosome"/>
    <property type="evidence" value="ECO:0007669"/>
    <property type="project" value="UniProtKB-SubCell"/>
</dbReference>
<proteinExistence type="inferred from homology"/>
<evidence type="ECO:0000256" key="11">
    <source>
        <dbReference type="ARBA" id="ARBA00023034"/>
    </source>
</evidence>
<keyword evidence="20" id="KW-0449">Lipoprotein</keyword>
<dbReference type="PRINTS" id="PR00562">
    <property type="entry name" value="ADRENRGCB2AR"/>
</dbReference>
<keyword evidence="9" id="KW-0832">Ubl conjugation</keyword>
<dbReference type="GO" id="GO:0005886">
    <property type="term" value="C:plasma membrane"/>
    <property type="evidence" value="ECO:0007669"/>
    <property type="project" value="UniProtKB-SubCell"/>
</dbReference>
<feature type="region of interest" description="Disordered" evidence="24">
    <location>
        <begin position="128"/>
        <end position="162"/>
    </location>
</feature>
<evidence type="ECO:0000256" key="12">
    <source>
        <dbReference type="ARBA" id="ARBA00023040"/>
    </source>
</evidence>
<keyword evidence="18 23" id="KW-0807">Transducer</keyword>
<keyword evidence="7 23" id="KW-0812">Transmembrane</keyword>
<dbReference type="InterPro" id="IPR017452">
    <property type="entry name" value="GPCR_Rhodpsn_7TM"/>
</dbReference>
<dbReference type="InterPro" id="IPR000332">
    <property type="entry name" value="ADRB2_rcpt"/>
</dbReference>
<feature type="transmembrane region" description="Helical" evidence="25">
    <location>
        <begin position="241"/>
        <end position="267"/>
    </location>
</feature>
<feature type="transmembrane region" description="Helical" evidence="25">
    <location>
        <begin position="279"/>
        <end position="300"/>
    </location>
</feature>
<evidence type="ECO:0000256" key="8">
    <source>
        <dbReference type="ARBA" id="ARBA00022753"/>
    </source>
</evidence>
<comment type="subcellular location">
    <subcellularLocation>
        <location evidence="3">Cell membrane</location>
        <topology evidence="3">Multi-pass membrane protein</topology>
    </subcellularLocation>
    <subcellularLocation>
        <location evidence="1">Early endosome</location>
    </subcellularLocation>
    <subcellularLocation>
        <location evidence="2">Golgi apparatus</location>
    </subcellularLocation>
</comment>
<evidence type="ECO:0000256" key="19">
    <source>
        <dbReference type="ARBA" id="ARBA00023278"/>
    </source>
</evidence>
<evidence type="ECO:0000256" key="2">
    <source>
        <dbReference type="ARBA" id="ARBA00004555"/>
    </source>
</evidence>
<reference evidence="27 28" key="1">
    <citation type="journal article" date="2024" name="Proc. Natl. Acad. Sci. U.S.A.">
        <title>The genetic regulatory architecture and epigenomic basis for age-related changes in rattlesnake venom.</title>
        <authorList>
            <person name="Hogan M.P."/>
            <person name="Holding M.L."/>
            <person name="Nystrom G.S."/>
            <person name="Colston T.J."/>
            <person name="Bartlett D.A."/>
            <person name="Mason A.J."/>
            <person name="Ellsworth S.A."/>
            <person name="Rautsaw R.M."/>
            <person name="Lawrence K.C."/>
            <person name="Strickland J.L."/>
            <person name="He B."/>
            <person name="Fraser P."/>
            <person name="Margres M.J."/>
            <person name="Gilbert D.M."/>
            <person name="Gibbs H.L."/>
            <person name="Parkinson C.L."/>
            <person name="Rokyta D.R."/>
        </authorList>
    </citation>
    <scope>NUCLEOTIDE SEQUENCE [LARGE SCALE GENOMIC DNA]</scope>
    <source>
        <strain evidence="27">DRR0105</strain>
    </source>
</reference>
<dbReference type="PRINTS" id="PR01103">
    <property type="entry name" value="ADRENERGICR"/>
</dbReference>
<evidence type="ECO:0000256" key="4">
    <source>
        <dbReference type="ARBA" id="ARBA00022188"/>
    </source>
</evidence>
<dbReference type="FunFam" id="1.20.1070.10:FF:000057">
    <property type="entry name" value="Beta-1 adrenergic receptor"/>
    <property type="match status" value="1"/>
</dbReference>
<keyword evidence="5" id="KW-1003">Cell membrane</keyword>
<dbReference type="GO" id="GO:0006940">
    <property type="term" value="P:regulation of smooth muscle contraction"/>
    <property type="evidence" value="ECO:0007669"/>
    <property type="project" value="InterPro"/>
</dbReference>
<feature type="transmembrane region" description="Helical" evidence="25">
    <location>
        <begin position="476"/>
        <end position="496"/>
    </location>
</feature>
<dbReference type="GO" id="GO:0071880">
    <property type="term" value="P:adenylate cyclase-activating adrenergic receptor signaling pathway"/>
    <property type="evidence" value="ECO:0007669"/>
    <property type="project" value="TreeGrafter"/>
</dbReference>
<dbReference type="PRINTS" id="PR00237">
    <property type="entry name" value="GPCRRHODOPSN"/>
</dbReference>
<dbReference type="AlphaFoldDB" id="A0AAW1BXE4"/>
<evidence type="ECO:0000256" key="17">
    <source>
        <dbReference type="ARBA" id="ARBA00023180"/>
    </source>
</evidence>
<keyword evidence="14" id="KW-0564">Palmitate</keyword>
<evidence type="ECO:0000256" key="5">
    <source>
        <dbReference type="ARBA" id="ARBA00022475"/>
    </source>
</evidence>
<evidence type="ECO:0000256" key="7">
    <source>
        <dbReference type="ARBA" id="ARBA00022692"/>
    </source>
</evidence>
<dbReference type="EMBL" id="JAOTOJ010000002">
    <property type="protein sequence ID" value="KAK9406642.1"/>
    <property type="molecule type" value="Genomic_DNA"/>
</dbReference>
<evidence type="ECO:0000256" key="3">
    <source>
        <dbReference type="ARBA" id="ARBA00004651"/>
    </source>
</evidence>
<dbReference type="Proteomes" id="UP001474421">
    <property type="component" value="Unassembled WGS sequence"/>
</dbReference>
<evidence type="ECO:0000256" key="18">
    <source>
        <dbReference type="ARBA" id="ARBA00023224"/>
    </source>
</evidence>
<keyword evidence="11" id="KW-0333">Golgi apparatus</keyword>
<evidence type="ECO:0000256" key="6">
    <source>
        <dbReference type="ARBA" id="ARBA00022553"/>
    </source>
</evidence>
<comment type="subunit">
    <text evidence="22">Binds NHERF1 and GPRASP1. Interacts with ARRB1 and ARRB2. Interacts with SRC. Interacts with USP20 and USP33. Interacts with VHL; the interaction, which is increased on hydroxylation of ADRB2, ubiquitinates ADRB2 leading to its degradation. Interacts with EGLN3; the interaction hydroxylates ADRB2 facilitating VHL-E3 ligase-mediated ubiquitination. Interacts (via PDZ-binding motif) with SNX27 (via PDZ domain); the interaction is required when endocytosed to prevent degradation in lysosomes and promote recycling to the plasma membrane. Interacts with CNIH4. Interacts with ARRDC3. Interacts with NEDD4. Interacts with MARCHF2.</text>
</comment>
<dbReference type="PROSITE" id="PS00237">
    <property type="entry name" value="G_PROTEIN_RECEP_F1_1"/>
    <property type="match status" value="1"/>
</dbReference>
<dbReference type="GO" id="GO:0043410">
    <property type="term" value="P:positive regulation of MAPK cascade"/>
    <property type="evidence" value="ECO:0007669"/>
    <property type="project" value="TreeGrafter"/>
</dbReference>
<evidence type="ECO:0000313" key="28">
    <source>
        <dbReference type="Proteomes" id="UP001474421"/>
    </source>
</evidence>
<dbReference type="SMART" id="SM01381">
    <property type="entry name" value="7TM_GPCR_Srsx"/>
    <property type="match status" value="1"/>
</dbReference>
<evidence type="ECO:0000256" key="1">
    <source>
        <dbReference type="ARBA" id="ARBA00004412"/>
    </source>
</evidence>
<dbReference type="InterPro" id="IPR002233">
    <property type="entry name" value="ADR_fam"/>
</dbReference>
<gene>
    <name evidence="27" type="ORF">NXF25_005416</name>
</gene>
<dbReference type="GO" id="GO:0005794">
    <property type="term" value="C:Golgi apparatus"/>
    <property type="evidence" value="ECO:0007669"/>
    <property type="project" value="UniProtKB-SubCell"/>
</dbReference>
<dbReference type="GO" id="GO:0002025">
    <property type="term" value="P:norepinephrine-epinephrine-mediated vasodilation involved in regulation of systemic arterial blood pressure"/>
    <property type="evidence" value="ECO:0007669"/>
    <property type="project" value="TreeGrafter"/>
</dbReference>
<keyword evidence="12 23" id="KW-0297">G-protein coupled receptor</keyword>
<dbReference type="Pfam" id="PF00001">
    <property type="entry name" value="7tm_1"/>
    <property type="match status" value="1"/>
</dbReference>
<evidence type="ECO:0000259" key="26">
    <source>
        <dbReference type="PROSITE" id="PS50262"/>
    </source>
</evidence>
<sequence length="616" mass="69235">MTHRKGRQVLDQLSLAFPAKTISVPRYPPPHSRGPFLIFLSVSPGSVERLPEPNDRRETKASNRICGFPSGQKALTLLGLLRKRSCNRSSRQGLLRGAREVIKASRAEDRTGRDKRCSSCWLHEAHHRVNPPPKESPARQRLGEAPADLLVTPDRPRPRKKKRGYFEGTMITPTPVDSVHLALSVNSSGRQRPDNSITSGEGWVVGMSILMSLIVLAIVFGNVLVITAIAKFQRLQTVTNYFITSLACADLLMGLGVVPFGASYIIQRIWKFGSFWCEFWISIDILCVTASIETLCVIAVDRYFAITSPFKYQSLLTKNKARMAILLVWVISILTSFLPIQMRWYRAKGQDAESCYLNESCCDFFTNQEYAITSSVISFYVPLVVMVFVYARVFQVAQKQLKKIDKCEGRFHQQNSNQERNAGKGNHRKASKFCLKEHKALKTLGIIMGTFTLCWLPFFIVHIVSAIEETLISKDVYIFLNWVGYVNSAFNPLIYCRSPDFRYAFQEILCFRRSALKMYVNGYSNSNGKSDCNGDHNDIHADEHKAGQWLCEEGSPPIGEEFVHCKGSIASSPELLHGKLIFRHESTGAGKGKWGRESEMSGGQGLVPLDGFRGKN</sequence>
<dbReference type="PANTHER" id="PTHR24248">
    <property type="entry name" value="ADRENERGIC RECEPTOR-RELATED G-PROTEIN COUPLED RECEPTOR"/>
    <property type="match status" value="1"/>
</dbReference>
<keyword evidence="28" id="KW-1185">Reference proteome</keyword>
<keyword evidence="16 23" id="KW-0675">Receptor</keyword>
<evidence type="ECO:0000256" key="22">
    <source>
        <dbReference type="ARBA" id="ARBA00046851"/>
    </source>
</evidence>
<evidence type="ECO:0000256" key="25">
    <source>
        <dbReference type="SAM" id="Phobius"/>
    </source>
</evidence>
<keyword evidence="6" id="KW-0597">Phosphoprotein</keyword>